<dbReference type="RefSeq" id="WP_345687108.1">
    <property type="nucleotide sequence ID" value="NZ_BAABRO010000016.1"/>
</dbReference>
<evidence type="ECO:0000256" key="1">
    <source>
        <dbReference type="PROSITE-ProRule" id="PRU00409"/>
    </source>
</evidence>
<dbReference type="Proteomes" id="UP001416858">
    <property type="component" value="Unassembled WGS sequence"/>
</dbReference>
<dbReference type="InterPro" id="IPR011761">
    <property type="entry name" value="ATP-grasp"/>
</dbReference>
<keyword evidence="4" id="KW-1185">Reference proteome</keyword>
<evidence type="ECO:0000313" key="4">
    <source>
        <dbReference type="Proteomes" id="UP001416858"/>
    </source>
</evidence>
<dbReference type="Pfam" id="PF02655">
    <property type="entry name" value="ATP-grasp_3"/>
    <property type="match status" value="1"/>
</dbReference>
<keyword evidence="1" id="KW-0067">ATP-binding</keyword>
<dbReference type="SUPFAM" id="SSF56059">
    <property type="entry name" value="Glutathione synthetase ATP-binding domain-like"/>
    <property type="match status" value="1"/>
</dbReference>
<reference evidence="3 4" key="1">
    <citation type="submission" date="2024-02" db="EMBL/GenBank/DDBJ databases">
        <title>Rhodopirellula caenicola NBRC 110016.</title>
        <authorList>
            <person name="Ichikawa N."/>
            <person name="Katano-Makiyama Y."/>
            <person name="Hidaka K."/>
        </authorList>
    </citation>
    <scope>NUCLEOTIDE SEQUENCE [LARGE SCALE GENOMIC DNA]</scope>
    <source>
        <strain evidence="3 4">NBRC 110016</strain>
    </source>
</reference>
<proteinExistence type="predicted"/>
<accession>A0ABP9W0W1</accession>
<protein>
    <recommendedName>
        <fullName evidence="2">ATP-grasp domain-containing protein</fullName>
    </recommendedName>
</protein>
<dbReference type="InterPro" id="IPR003806">
    <property type="entry name" value="ATP-grasp_PylC-type"/>
</dbReference>
<dbReference type="Gene3D" id="3.30.470.20">
    <property type="entry name" value="ATP-grasp fold, B domain"/>
    <property type="match status" value="1"/>
</dbReference>
<dbReference type="EMBL" id="BAABRO010000016">
    <property type="protein sequence ID" value="GAA5509767.1"/>
    <property type="molecule type" value="Genomic_DNA"/>
</dbReference>
<dbReference type="PROSITE" id="PS50975">
    <property type="entry name" value="ATP_GRASP"/>
    <property type="match status" value="1"/>
</dbReference>
<comment type="caution">
    <text evidence="3">The sequence shown here is derived from an EMBL/GenBank/DDBJ whole genome shotgun (WGS) entry which is preliminary data.</text>
</comment>
<evidence type="ECO:0000259" key="2">
    <source>
        <dbReference type="PROSITE" id="PS50975"/>
    </source>
</evidence>
<name>A0ABP9W0W1_9BACT</name>
<feature type="domain" description="ATP-grasp" evidence="2">
    <location>
        <begin position="74"/>
        <end position="271"/>
    </location>
</feature>
<gene>
    <name evidence="3" type="ORF">Rcae01_05270</name>
</gene>
<keyword evidence="1" id="KW-0547">Nucleotide-binding</keyword>
<evidence type="ECO:0000313" key="3">
    <source>
        <dbReference type="EMBL" id="GAA5509767.1"/>
    </source>
</evidence>
<sequence>MKWTDQYRLATCRIQRKPSVLFSRKHDWNNAIGQSLRDYVPFCYNLSDVNVRRFDLLFPLTVRDEKYFNLHHRSLHGQKAIVPSTEVIELCDDKQALIHRLTQYGFGEHMPATGCRFEYPYVVKKRVSGFGDGTFIIQNSDDERELETLLNAESHFTLEHISGQEEFATHLVIAKGQVVFSRTCKYFFPPGVYVKGRHGKPVKRQTSDHSPYTGLFEEMLRAIGYEGVCCIDYKPHGSGIKLLEINPRFGATMALFINEALPAYEAAVAAY</sequence>
<organism evidence="3 4">
    <name type="scientific">Novipirellula caenicola</name>
    <dbReference type="NCBI Taxonomy" id="1536901"/>
    <lineage>
        <taxon>Bacteria</taxon>
        <taxon>Pseudomonadati</taxon>
        <taxon>Planctomycetota</taxon>
        <taxon>Planctomycetia</taxon>
        <taxon>Pirellulales</taxon>
        <taxon>Pirellulaceae</taxon>
        <taxon>Novipirellula</taxon>
    </lineage>
</organism>